<proteinExistence type="predicted"/>
<sequence length="66" mass="7842">MLAKLSSESKQEIISKLQSDNKQLDLQILAIKNELCRIHVHYEEDMKRLQTIQEHIDLFDNAEEYI</sequence>
<reference evidence="2" key="1">
    <citation type="submission" date="2016-10" db="EMBL/GenBank/DDBJ databases">
        <authorList>
            <person name="Varghese N."/>
            <person name="Submissions S."/>
        </authorList>
    </citation>
    <scope>NUCLEOTIDE SEQUENCE [LARGE SCALE GENOMIC DNA]</scope>
    <source>
        <strain evidence="2">ATCC 700379</strain>
    </source>
</reference>
<accession>A0A1I2UNC0</accession>
<evidence type="ECO:0000313" key="1">
    <source>
        <dbReference type="EMBL" id="SFG78652.1"/>
    </source>
</evidence>
<keyword evidence="2" id="KW-1185">Reference proteome</keyword>
<organism evidence="1 2">
    <name type="scientific">Sporolactobacillus nakayamae</name>
    <dbReference type="NCBI Taxonomy" id="269670"/>
    <lineage>
        <taxon>Bacteria</taxon>
        <taxon>Bacillati</taxon>
        <taxon>Bacillota</taxon>
        <taxon>Bacilli</taxon>
        <taxon>Bacillales</taxon>
        <taxon>Sporolactobacillaceae</taxon>
        <taxon>Sporolactobacillus</taxon>
    </lineage>
</organism>
<dbReference type="RefSeq" id="WP_093673923.1">
    <property type="nucleotide sequence ID" value="NZ_FOOY01000022.1"/>
</dbReference>
<dbReference type="Proteomes" id="UP000198752">
    <property type="component" value="Unassembled WGS sequence"/>
</dbReference>
<evidence type="ECO:0000313" key="2">
    <source>
        <dbReference type="Proteomes" id="UP000198752"/>
    </source>
</evidence>
<name>A0A1I2UNC0_9BACL</name>
<gene>
    <name evidence="1" type="ORF">SAMN02982927_02759</name>
</gene>
<protein>
    <submittedName>
        <fullName evidence="1">Uncharacterized protein</fullName>
    </submittedName>
</protein>
<dbReference type="EMBL" id="FOOY01000022">
    <property type="protein sequence ID" value="SFG78652.1"/>
    <property type="molecule type" value="Genomic_DNA"/>
</dbReference>
<dbReference type="AlphaFoldDB" id="A0A1I2UNC0"/>